<name>A0A9D4BFZ9_DREPO</name>
<comment type="caution">
    <text evidence="1">The sequence shown here is derived from an EMBL/GenBank/DDBJ whole genome shotgun (WGS) entry which is preliminary data.</text>
</comment>
<organism evidence="1 2">
    <name type="scientific">Dreissena polymorpha</name>
    <name type="common">Zebra mussel</name>
    <name type="synonym">Mytilus polymorpha</name>
    <dbReference type="NCBI Taxonomy" id="45954"/>
    <lineage>
        <taxon>Eukaryota</taxon>
        <taxon>Metazoa</taxon>
        <taxon>Spiralia</taxon>
        <taxon>Lophotrochozoa</taxon>
        <taxon>Mollusca</taxon>
        <taxon>Bivalvia</taxon>
        <taxon>Autobranchia</taxon>
        <taxon>Heteroconchia</taxon>
        <taxon>Euheterodonta</taxon>
        <taxon>Imparidentia</taxon>
        <taxon>Neoheterodontei</taxon>
        <taxon>Myida</taxon>
        <taxon>Dreissenoidea</taxon>
        <taxon>Dreissenidae</taxon>
        <taxon>Dreissena</taxon>
    </lineage>
</organism>
<evidence type="ECO:0000313" key="1">
    <source>
        <dbReference type="EMBL" id="KAH3701715.1"/>
    </source>
</evidence>
<proteinExistence type="predicted"/>
<sequence>MTILLTDALKPVNNLSLYLQKDKGFFTSLKSRVDVTIDELQGIIRQLGEGNFEGLEFR</sequence>
<dbReference type="AlphaFoldDB" id="A0A9D4BFZ9"/>
<keyword evidence="2" id="KW-1185">Reference proteome</keyword>
<gene>
    <name evidence="1" type="ORF">DPMN_076708</name>
</gene>
<evidence type="ECO:0000313" key="2">
    <source>
        <dbReference type="Proteomes" id="UP000828390"/>
    </source>
</evidence>
<accession>A0A9D4BFZ9</accession>
<protein>
    <submittedName>
        <fullName evidence="1">Uncharacterized protein</fullName>
    </submittedName>
</protein>
<dbReference type="Proteomes" id="UP000828390">
    <property type="component" value="Unassembled WGS sequence"/>
</dbReference>
<dbReference type="EMBL" id="JAIWYP010000015">
    <property type="protein sequence ID" value="KAH3701715.1"/>
    <property type="molecule type" value="Genomic_DNA"/>
</dbReference>
<reference evidence="1" key="1">
    <citation type="journal article" date="2019" name="bioRxiv">
        <title>The Genome of the Zebra Mussel, Dreissena polymorpha: A Resource for Invasive Species Research.</title>
        <authorList>
            <person name="McCartney M.A."/>
            <person name="Auch B."/>
            <person name="Kono T."/>
            <person name="Mallez S."/>
            <person name="Zhang Y."/>
            <person name="Obille A."/>
            <person name="Becker A."/>
            <person name="Abrahante J.E."/>
            <person name="Garbe J."/>
            <person name="Badalamenti J.P."/>
            <person name="Herman A."/>
            <person name="Mangelson H."/>
            <person name="Liachko I."/>
            <person name="Sullivan S."/>
            <person name="Sone E.D."/>
            <person name="Koren S."/>
            <person name="Silverstein K.A.T."/>
            <person name="Beckman K.B."/>
            <person name="Gohl D.M."/>
        </authorList>
    </citation>
    <scope>NUCLEOTIDE SEQUENCE</scope>
    <source>
        <strain evidence="1">Duluth1</strain>
        <tissue evidence="1">Whole animal</tissue>
    </source>
</reference>
<reference evidence="1" key="2">
    <citation type="submission" date="2020-11" db="EMBL/GenBank/DDBJ databases">
        <authorList>
            <person name="McCartney M.A."/>
            <person name="Auch B."/>
            <person name="Kono T."/>
            <person name="Mallez S."/>
            <person name="Becker A."/>
            <person name="Gohl D.M."/>
            <person name="Silverstein K.A.T."/>
            <person name="Koren S."/>
            <person name="Bechman K.B."/>
            <person name="Herman A."/>
            <person name="Abrahante J.E."/>
            <person name="Garbe J."/>
        </authorList>
    </citation>
    <scope>NUCLEOTIDE SEQUENCE</scope>
    <source>
        <strain evidence="1">Duluth1</strain>
        <tissue evidence="1">Whole animal</tissue>
    </source>
</reference>